<dbReference type="InterPro" id="IPR012541">
    <property type="entry name" value="DBP10_C"/>
</dbReference>
<organism evidence="12 13">
    <name type="scientific">Macrostomum lignano</name>
    <dbReference type="NCBI Taxonomy" id="282301"/>
    <lineage>
        <taxon>Eukaryota</taxon>
        <taxon>Metazoa</taxon>
        <taxon>Spiralia</taxon>
        <taxon>Lophotrochozoa</taxon>
        <taxon>Platyhelminthes</taxon>
        <taxon>Rhabditophora</taxon>
        <taxon>Macrostomorpha</taxon>
        <taxon>Macrostomida</taxon>
        <taxon>Macrostomidae</taxon>
        <taxon>Macrostomum</taxon>
    </lineage>
</organism>
<dbReference type="WBParaSite" id="maker-unitig_33449-snap-gene-0.1-mRNA-1">
    <property type="protein sequence ID" value="maker-unitig_33449-snap-gene-0.1-mRNA-1"/>
    <property type="gene ID" value="maker-unitig_33449-snap-gene-0.1"/>
</dbReference>
<reference evidence="13" key="1">
    <citation type="submission" date="2016-11" db="UniProtKB">
        <authorList>
            <consortium name="WormBaseParasite"/>
        </authorList>
    </citation>
    <scope>IDENTIFICATION</scope>
</reference>
<dbReference type="Pfam" id="PF08147">
    <property type="entry name" value="DBP10CT"/>
    <property type="match status" value="1"/>
</dbReference>
<dbReference type="GO" id="GO:0005829">
    <property type="term" value="C:cytosol"/>
    <property type="evidence" value="ECO:0007669"/>
    <property type="project" value="TreeGrafter"/>
</dbReference>
<dbReference type="PANTHER" id="PTHR47959">
    <property type="entry name" value="ATP-DEPENDENT RNA HELICASE RHLE-RELATED"/>
    <property type="match status" value="1"/>
</dbReference>
<dbReference type="Pfam" id="PF00270">
    <property type="entry name" value="DEAD"/>
    <property type="match status" value="1"/>
</dbReference>
<feature type="compositionally biased region" description="Basic residues" evidence="9">
    <location>
        <begin position="863"/>
        <end position="879"/>
    </location>
</feature>
<evidence type="ECO:0000256" key="4">
    <source>
        <dbReference type="ARBA" id="ARBA00022801"/>
    </source>
</evidence>
<evidence type="ECO:0000259" key="11">
    <source>
        <dbReference type="PROSITE" id="PS51194"/>
    </source>
</evidence>
<comment type="similarity">
    <text evidence="1">Belongs to the DEAD box helicase family. DDX54/DBP10 subfamily.</text>
</comment>
<dbReference type="InterPro" id="IPR014001">
    <property type="entry name" value="Helicase_ATP-bd"/>
</dbReference>
<dbReference type="CDD" id="cd18787">
    <property type="entry name" value="SF2_C_DEAD"/>
    <property type="match status" value="1"/>
</dbReference>
<evidence type="ECO:0000313" key="12">
    <source>
        <dbReference type="Proteomes" id="UP000095280"/>
    </source>
</evidence>
<dbReference type="PROSITE" id="PS51192">
    <property type="entry name" value="HELICASE_ATP_BIND_1"/>
    <property type="match status" value="1"/>
</dbReference>
<dbReference type="GO" id="GO:0016887">
    <property type="term" value="F:ATP hydrolysis activity"/>
    <property type="evidence" value="ECO:0007669"/>
    <property type="project" value="RHEA"/>
</dbReference>
<accession>A0A1I8FG00</accession>
<dbReference type="SUPFAM" id="SSF52540">
    <property type="entry name" value="P-loop containing nucleoside triphosphate hydrolases"/>
    <property type="match status" value="1"/>
</dbReference>
<evidence type="ECO:0000313" key="13">
    <source>
        <dbReference type="WBParaSite" id="maker-unitig_33449-snap-gene-0.1-mRNA-1"/>
    </source>
</evidence>
<feature type="region of interest" description="Disordered" evidence="9">
    <location>
        <begin position="51"/>
        <end position="112"/>
    </location>
</feature>
<dbReference type="SMART" id="SM00490">
    <property type="entry name" value="HELICc"/>
    <property type="match status" value="1"/>
</dbReference>
<feature type="domain" description="Helicase C-terminal" evidence="11">
    <location>
        <begin position="360"/>
        <end position="507"/>
    </location>
</feature>
<dbReference type="GO" id="GO:0003723">
    <property type="term" value="F:RNA binding"/>
    <property type="evidence" value="ECO:0007669"/>
    <property type="project" value="UniProtKB-KW"/>
</dbReference>
<feature type="domain" description="Helicase ATP-binding" evidence="10">
    <location>
        <begin position="213"/>
        <end position="306"/>
    </location>
</feature>
<dbReference type="PANTHER" id="PTHR47959:SF8">
    <property type="entry name" value="RNA HELICASE"/>
    <property type="match status" value="1"/>
</dbReference>
<dbReference type="InterPro" id="IPR001650">
    <property type="entry name" value="Helicase_C-like"/>
</dbReference>
<proteinExistence type="inferred from homology"/>
<dbReference type="GO" id="GO:0005524">
    <property type="term" value="F:ATP binding"/>
    <property type="evidence" value="ECO:0007669"/>
    <property type="project" value="UniProtKB-KW"/>
</dbReference>
<dbReference type="GO" id="GO:0005634">
    <property type="term" value="C:nucleus"/>
    <property type="evidence" value="ECO:0007669"/>
    <property type="project" value="InterPro"/>
</dbReference>
<comment type="catalytic activity">
    <reaction evidence="8">
        <text>ATP + H2O = ADP + phosphate + H(+)</text>
        <dbReference type="Rhea" id="RHEA:13065"/>
        <dbReference type="ChEBI" id="CHEBI:15377"/>
        <dbReference type="ChEBI" id="CHEBI:15378"/>
        <dbReference type="ChEBI" id="CHEBI:30616"/>
        <dbReference type="ChEBI" id="CHEBI:43474"/>
        <dbReference type="ChEBI" id="CHEBI:456216"/>
        <dbReference type="EC" id="3.6.4.13"/>
    </reaction>
</comment>
<sequence>CGAAGCSNFNAVFDCLSRLLLGRSPAGRRLVGRQIAAPSLGLLPATAAAGISGGSVSTDDTRKIAGTVQRRRRPRQASSTCWEAEDDANDGIGESRRKAKSTGRGGRSTPAVVEDAALSAERAESALGHRQPEPEAAEVRWLPVAGPCTKGIVRKGYRVPTPIQRKTMPHILAGRMSSPWRAPALARPPPSWCRCWSACGLTSATAPELWCSAPTRELALQTLDFCRALGRFTDLTVALVLGGDSMERQFSALHSNPDIVVACPGRLLHLLTEMDAKLSKVEILVLDECDRLFELGFQEQLQLLLSRLPTPAPDAASVAEFARAGLSDPLLVRLDLDAKLSDQLTASFLLCRDEDKLPVLLHLLHTALKGQELTIVFVATKHHVEWLYQVLSQDASISVTYLYSSLDPAARRIHAANFRCGERHVLVTTDLAARGLDLPRASTTSEKLFVHRVGRVARAGRPGRAVSLLAPDELAYLFDLELFLGARRLRYLRAAPGERRFSRTNPATWSGCVPAAAVEEFADWCRHRHDISADLRQLDCAKRAMEHYVRSRPGASRQAVAKCKEARRTGQLDLQPHPMFAELTSAKDDVLKQIRAYRARATVFETKNAPAAVAEVMQKFRQKNRRVIEKAKTQKRPAGWLDAALRRRQTGGGGGGDIKASGAGGFFMPYTRDEATAATERGLAQDLQRHSMDILADETDQMRRGGRAPGAGGRIWDRKRKKFVVSADSAAGGGPSAAKRLMVRTESGQLVPASYKTDRYAKWRKRNPDIGGGDAEALEAAARTALTMTAPAATEKVGEAAVAVAACASWVCSVSGTVLQRPRRQQQRTPGGRPGKKGGQQQSERKSVEQIVKARITRERNKLTNRKGGKRKGGGGRGR</sequence>
<feature type="region of interest" description="Disordered" evidence="9">
    <location>
        <begin position="819"/>
        <end position="879"/>
    </location>
</feature>
<evidence type="ECO:0000256" key="5">
    <source>
        <dbReference type="ARBA" id="ARBA00022806"/>
    </source>
</evidence>
<dbReference type="EC" id="3.6.4.13" evidence="2"/>
<keyword evidence="4" id="KW-0378">Hydrolase</keyword>
<evidence type="ECO:0000256" key="8">
    <source>
        <dbReference type="ARBA" id="ARBA00047984"/>
    </source>
</evidence>
<keyword evidence="12" id="KW-1185">Reference proteome</keyword>
<evidence type="ECO:0000256" key="1">
    <source>
        <dbReference type="ARBA" id="ARBA00010379"/>
    </source>
</evidence>
<dbReference type="SMART" id="SM01123">
    <property type="entry name" value="DBP10CT"/>
    <property type="match status" value="1"/>
</dbReference>
<evidence type="ECO:0000256" key="3">
    <source>
        <dbReference type="ARBA" id="ARBA00022741"/>
    </source>
</evidence>
<dbReference type="InterPro" id="IPR050079">
    <property type="entry name" value="DEAD_box_RNA_helicase"/>
</dbReference>
<feature type="region of interest" description="Disordered" evidence="9">
    <location>
        <begin position="640"/>
        <end position="660"/>
    </location>
</feature>
<dbReference type="InterPro" id="IPR027417">
    <property type="entry name" value="P-loop_NTPase"/>
</dbReference>
<feature type="compositionally biased region" description="Gly residues" evidence="9">
    <location>
        <begin position="650"/>
        <end position="660"/>
    </location>
</feature>
<keyword evidence="7" id="KW-0694">RNA-binding</keyword>
<dbReference type="InterPro" id="IPR011545">
    <property type="entry name" value="DEAD/DEAH_box_helicase_dom"/>
</dbReference>
<evidence type="ECO:0000256" key="6">
    <source>
        <dbReference type="ARBA" id="ARBA00022840"/>
    </source>
</evidence>
<evidence type="ECO:0000259" key="10">
    <source>
        <dbReference type="PROSITE" id="PS51192"/>
    </source>
</evidence>
<dbReference type="AlphaFoldDB" id="A0A1I8FG00"/>
<dbReference type="Pfam" id="PF00271">
    <property type="entry name" value="Helicase_C"/>
    <property type="match status" value="1"/>
</dbReference>
<evidence type="ECO:0000256" key="2">
    <source>
        <dbReference type="ARBA" id="ARBA00012552"/>
    </source>
</evidence>
<evidence type="ECO:0000256" key="9">
    <source>
        <dbReference type="SAM" id="MobiDB-lite"/>
    </source>
</evidence>
<dbReference type="SMART" id="SM00487">
    <property type="entry name" value="DEXDc"/>
    <property type="match status" value="1"/>
</dbReference>
<evidence type="ECO:0000256" key="7">
    <source>
        <dbReference type="ARBA" id="ARBA00022884"/>
    </source>
</evidence>
<dbReference type="Proteomes" id="UP000095280">
    <property type="component" value="Unplaced"/>
</dbReference>
<keyword evidence="5" id="KW-0347">Helicase</keyword>
<name>A0A1I8FG00_9PLAT</name>
<keyword evidence="6" id="KW-0067">ATP-binding</keyword>
<protein>
    <recommendedName>
        <fullName evidence="2">RNA helicase</fullName>
        <ecNumber evidence="2">3.6.4.13</ecNumber>
    </recommendedName>
</protein>
<dbReference type="Gene3D" id="3.40.50.300">
    <property type="entry name" value="P-loop containing nucleotide triphosphate hydrolases"/>
    <property type="match status" value="2"/>
</dbReference>
<keyword evidence="3" id="KW-0547">Nucleotide-binding</keyword>
<dbReference type="PROSITE" id="PS51194">
    <property type="entry name" value="HELICASE_CTER"/>
    <property type="match status" value="1"/>
</dbReference>
<dbReference type="GO" id="GO:0003724">
    <property type="term" value="F:RNA helicase activity"/>
    <property type="evidence" value="ECO:0007669"/>
    <property type="project" value="UniProtKB-EC"/>
</dbReference>